<protein>
    <submittedName>
        <fullName evidence="1">Uncharacterized protein</fullName>
    </submittedName>
</protein>
<gene>
    <name evidence="1" type="ORF">EVAR_84670_1</name>
</gene>
<keyword evidence="2" id="KW-1185">Reference proteome</keyword>
<proteinExistence type="predicted"/>
<dbReference type="AlphaFoldDB" id="A0A4C1UYM3"/>
<comment type="caution">
    <text evidence="1">The sequence shown here is derived from an EMBL/GenBank/DDBJ whole genome shotgun (WGS) entry which is preliminary data.</text>
</comment>
<name>A0A4C1UYM3_EUMVA</name>
<accession>A0A4C1UYM3</accession>
<evidence type="ECO:0000313" key="2">
    <source>
        <dbReference type="Proteomes" id="UP000299102"/>
    </source>
</evidence>
<reference evidence="1 2" key="1">
    <citation type="journal article" date="2019" name="Commun. Biol.">
        <title>The bagworm genome reveals a unique fibroin gene that provides high tensile strength.</title>
        <authorList>
            <person name="Kono N."/>
            <person name="Nakamura H."/>
            <person name="Ohtoshi R."/>
            <person name="Tomita M."/>
            <person name="Numata K."/>
            <person name="Arakawa K."/>
        </authorList>
    </citation>
    <scope>NUCLEOTIDE SEQUENCE [LARGE SCALE GENOMIC DNA]</scope>
</reference>
<evidence type="ECO:0000313" key="1">
    <source>
        <dbReference type="EMBL" id="GBP31558.1"/>
    </source>
</evidence>
<dbReference type="Proteomes" id="UP000299102">
    <property type="component" value="Unassembled WGS sequence"/>
</dbReference>
<dbReference type="EMBL" id="BGZK01000247">
    <property type="protein sequence ID" value="GBP31558.1"/>
    <property type="molecule type" value="Genomic_DNA"/>
</dbReference>
<sequence length="92" mass="10135">MNCPELGCSVIARARVILMFTRHISEKTSANLSSRGEKRFLGELCCSLRVVKSAALSQNLFGSIPSTGELFNEGLSYSISRRPRQAFEPSPQ</sequence>
<organism evidence="1 2">
    <name type="scientific">Eumeta variegata</name>
    <name type="common">Bagworm moth</name>
    <name type="synonym">Eumeta japonica</name>
    <dbReference type="NCBI Taxonomy" id="151549"/>
    <lineage>
        <taxon>Eukaryota</taxon>
        <taxon>Metazoa</taxon>
        <taxon>Ecdysozoa</taxon>
        <taxon>Arthropoda</taxon>
        <taxon>Hexapoda</taxon>
        <taxon>Insecta</taxon>
        <taxon>Pterygota</taxon>
        <taxon>Neoptera</taxon>
        <taxon>Endopterygota</taxon>
        <taxon>Lepidoptera</taxon>
        <taxon>Glossata</taxon>
        <taxon>Ditrysia</taxon>
        <taxon>Tineoidea</taxon>
        <taxon>Psychidae</taxon>
        <taxon>Oiketicinae</taxon>
        <taxon>Eumeta</taxon>
    </lineage>
</organism>